<name>A0A565BV54_9BRAS</name>
<comment type="caution">
    <text evidence="2">The sequence shown here is derived from an EMBL/GenBank/DDBJ whole genome shotgun (WGS) entry which is preliminary data.</text>
</comment>
<dbReference type="InterPro" id="IPR036869">
    <property type="entry name" value="J_dom_sf"/>
</dbReference>
<dbReference type="PRINTS" id="PR00625">
    <property type="entry name" value="JDOMAIN"/>
</dbReference>
<keyword evidence="3" id="KW-1185">Reference proteome</keyword>
<dbReference type="Proteomes" id="UP000489600">
    <property type="component" value="Unassembled WGS sequence"/>
</dbReference>
<evidence type="ECO:0000313" key="3">
    <source>
        <dbReference type="Proteomes" id="UP000489600"/>
    </source>
</evidence>
<dbReference type="InterPro" id="IPR001623">
    <property type="entry name" value="DnaJ_domain"/>
</dbReference>
<dbReference type="Pfam" id="PF00226">
    <property type="entry name" value="DnaJ"/>
    <property type="match status" value="1"/>
</dbReference>
<sequence length="107" mass="12760">MVEFVNHYTVLGLPPNGEDDDGVKINTEQIRKAYLCKALKLHPDKNRDDLNNAHERFRKLKTSYDILIDPKSKEIFDNLLRENKFERQNSWKDDPDVWNNIPEYDKE</sequence>
<dbReference type="SMART" id="SM00271">
    <property type="entry name" value="DnaJ"/>
    <property type="match status" value="1"/>
</dbReference>
<dbReference type="Gene3D" id="1.10.287.110">
    <property type="entry name" value="DnaJ domain"/>
    <property type="match status" value="1"/>
</dbReference>
<evidence type="ECO:0000313" key="2">
    <source>
        <dbReference type="EMBL" id="VVB05252.1"/>
    </source>
</evidence>
<protein>
    <recommendedName>
        <fullName evidence="1">J domain-containing protein</fullName>
    </recommendedName>
</protein>
<dbReference type="CDD" id="cd06257">
    <property type="entry name" value="DnaJ"/>
    <property type="match status" value="1"/>
</dbReference>
<proteinExistence type="predicted"/>
<dbReference type="InterPro" id="IPR018253">
    <property type="entry name" value="DnaJ_domain_CS"/>
</dbReference>
<dbReference type="PROSITE" id="PS00636">
    <property type="entry name" value="DNAJ_1"/>
    <property type="match status" value="1"/>
</dbReference>
<dbReference type="PANTHER" id="PTHR45098">
    <property type="entry name" value="DNAJ DOMAIN CONTAINING PROTEIN, EXPRESSED"/>
    <property type="match status" value="1"/>
</dbReference>
<dbReference type="SUPFAM" id="SSF46565">
    <property type="entry name" value="Chaperone J-domain"/>
    <property type="match status" value="1"/>
</dbReference>
<dbReference type="OrthoDB" id="1306103at2759"/>
<dbReference type="PANTHER" id="PTHR45098:SF1">
    <property type="entry name" value="DNAJ DOMAIN CONTAINING PROTEIN, EXPRESSED"/>
    <property type="match status" value="1"/>
</dbReference>
<dbReference type="EMBL" id="CABITT030000005">
    <property type="protein sequence ID" value="VVB05252.1"/>
    <property type="molecule type" value="Genomic_DNA"/>
</dbReference>
<accession>A0A565BV54</accession>
<gene>
    <name evidence="2" type="ORF">ANE_LOCUS15696</name>
</gene>
<dbReference type="AlphaFoldDB" id="A0A565BV54"/>
<organism evidence="2 3">
    <name type="scientific">Arabis nemorensis</name>
    <dbReference type="NCBI Taxonomy" id="586526"/>
    <lineage>
        <taxon>Eukaryota</taxon>
        <taxon>Viridiplantae</taxon>
        <taxon>Streptophyta</taxon>
        <taxon>Embryophyta</taxon>
        <taxon>Tracheophyta</taxon>
        <taxon>Spermatophyta</taxon>
        <taxon>Magnoliopsida</taxon>
        <taxon>eudicotyledons</taxon>
        <taxon>Gunneridae</taxon>
        <taxon>Pentapetalae</taxon>
        <taxon>rosids</taxon>
        <taxon>malvids</taxon>
        <taxon>Brassicales</taxon>
        <taxon>Brassicaceae</taxon>
        <taxon>Arabideae</taxon>
        <taxon>Arabis</taxon>
    </lineage>
</organism>
<reference evidence="2" key="1">
    <citation type="submission" date="2019-07" db="EMBL/GenBank/DDBJ databases">
        <authorList>
            <person name="Dittberner H."/>
        </authorList>
    </citation>
    <scope>NUCLEOTIDE SEQUENCE [LARGE SCALE GENOMIC DNA]</scope>
</reference>
<evidence type="ECO:0000259" key="1">
    <source>
        <dbReference type="PROSITE" id="PS50076"/>
    </source>
</evidence>
<feature type="domain" description="J" evidence="1">
    <location>
        <begin position="6"/>
        <end position="80"/>
    </location>
</feature>
<dbReference type="PROSITE" id="PS50076">
    <property type="entry name" value="DNAJ_2"/>
    <property type="match status" value="1"/>
</dbReference>